<dbReference type="Pfam" id="PF03914">
    <property type="entry name" value="CBF"/>
    <property type="match status" value="1"/>
</dbReference>
<evidence type="ECO:0000313" key="3">
    <source>
        <dbReference type="EMBL" id="CAD7627549.1"/>
    </source>
</evidence>
<dbReference type="InterPro" id="IPR027193">
    <property type="entry name" value="Noc4"/>
</dbReference>
<organism evidence="3">
    <name type="scientific">Medioppia subpectinata</name>
    <dbReference type="NCBI Taxonomy" id="1979941"/>
    <lineage>
        <taxon>Eukaryota</taxon>
        <taxon>Metazoa</taxon>
        <taxon>Ecdysozoa</taxon>
        <taxon>Arthropoda</taxon>
        <taxon>Chelicerata</taxon>
        <taxon>Arachnida</taxon>
        <taxon>Acari</taxon>
        <taxon>Acariformes</taxon>
        <taxon>Sarcoptiformes</taxon>
        <taxon>Oribatida</taxon>
        <taxon>Brachypylina</taxon>
        <taxon>Oppioidea</taxon>
        <taxon>Oppiidae</taxon>
        <taxon>Medioppia</taxon>
    </lineage>
</organism>
<name>A0A7R9KR31_9ACAR</name>
<sequence length="498" mass="57455">MIDTIIRSLNKIFIRYIHTKELLITEEDTDANRTYKKWLIGVYERTNGALLRLLGDNQYSKSTQKLALNSLMKCVAEEGKYPFRTDVPTEAPDTFADQLLNDICRQLLSNKVDNRQLIANFKDNYLDFDDCIHYTLKAIQLILKEVSDEEEDDLVDTNGEQSVDRAVEDEVFIRNTYELLSAIRLKTPTDLLPRRKKLREKVSKTRKSRRIVETDAKNIILCVPTQPLQKCFRIDYERDADIFANNWTLFLRQRLPKDLYKKVLILLDKELIQHFKNPLLLTDFLVNSYSIGGVVSLLSLSSLYVLITKCNLNYPQFYAKLYALLTPGVLHVKYRPRFLFWSDVFLTSTHISAQIVASFVKRLSRIALTASPDACLILLPMIGNLLVRHPSLSKMMCTTNAQTVASDPFDDSVDDPEATGAINSCLWEIKSLQKHFHPQVAKSALFINNELPNREWDFSELLETTYEDLIESALKTLSNEKELTFDGQHSQQLMDFFN</sequence>
<accession>A0A7R9KR31</accession>
<proteinExistence type="inferred from homology"/>
<dbReference type="Proteomes" id="UP000759131">
    <property type="component" value="Unassembled WGS sequence"/>
</dbReference>
<keyword evidence="4" id="KW-1185">Reference proteome</keyword>
<dbReference type="OrthoDB" id="10263185at2759"/>
<dbReference type="InterPro" id="IPR005612">
    <property type="entry name" value="CCAAT-binding_factor"/>
</dbReference>
<evidence type="ECO:0000259" key="2">
    <source>
        <dbReference type="Pfam" id="PF03914"/>
    </source>
</evidence>
<reference evidence="3" key="1">
    <citation type="submission" date="2020-11" db="EMBL/GenBank/DDBJ databases">
        <authorList>
            <person name="Tran Van P."/>
        </authorList>
    </citation>
    <scope>NUCLEOTIDE SEQUENCE</scope>
</reference>
<dbReference type="EMBL" id="CAJPIZ010004830">
    <property type="protein sequence ID" value="CAG2107979.1"/>
    <property type="molecule type" value="Genomic_DNA"/>
</dbReference>
<gene>
    <name evidence="3" type="ORF">OSB1V03_LOCUS7975</name>
</gene>
<protein>
    <recommendedName>
        <fullName evidence="2">CCAAT-binding factor domain-containing protein</fullName>
    </recommendedName>
</protein>
<dbReference type="PANTHER" id="PTHR12455:SF0">
    <property type="entry name" value="NUCLEOLAR COMPLEX PROTEIN 4 HOMOLOG"/>
    <property type="match status" value="1"/>
</dbReference>
<dbReference type="EMBL" id="OC859405">
    <property type="protein sequence ID" value="CAD7627549.1"/>
    <property type="molecule type" value="Genomic_DNA"/>
</dbReference>
<evidence type="ECO:0000256" key="1">
    <source>
        <dbReference type="ARBA" id="ARBA00007797"/>
    </source>
</evidence>
<feature type="domain" description="CCAAT-binding factor" evidence="2">
    <location>
        <begin position="296"/>
        <end position="444"/>
    </location>
</feature>
<comment type="similarity">
    <text evidence="1">Belongs to the CBF/MAK21 family.</text>
</comment>
<dbReference type="GO" id="GO:0030692">
    <property type="term" value="C:Noc4p-Nop14p complex"/>
    <property type="evidence" value="ECO:0007669"/>
    <property type="project" value="TreeGrafter"/>
</dbReference>
<dbReference type="GO" id="GO:0042254">
    <property type="term" value="P:ribosome biogenesis"/>
    <property type="evidence" value="ECO:0007669"/>
    <property type="project" value="InterPro"/>
</dbReference>
<dbReference type="GO" id="GO:0032040">
    <property type="term" value="C:small-subunit processome"/>
    <property type="evidence" value="ECO:0007669"/>
    <property type="project" value="TreeGrafter"/>
</dbReference>
<dbReference type="PANTHER" id="PTHR12455">
    <property type="entry name" value="NUCLEOLAR COMPLEX PROTEIN 4"/>
    <property type="match status" value="1"/>
</dbReference>
<evidence type="ECO:0000313" key="4">
    <source>
        <dbReference type="Proteomes" id="UP000759131"/>
    </source>
</evidence>
<dbReference type="AlphaFoldDB" id="A0A7R9KR31"/>
<feature type="non-terminal residue" evidence="3">
    <location>
        <position position="498"/>
    </location>
</feature>